<dbReference type="InterPro" id="IPR037278">
    <property type="entry name" value="ARFGAP/RecO"/>
</dbReference>
<evidence type="ECO:0000259" key="1">
    <source>
        <dbReference type="Pfam" id="PF01412"/>
    </source>
</evidence>
<dbReference type="InterPro" id="IPR001164">
    <property type="entry name" value="ArfGAP_dom"/>
</dbReference>
<dbReference type="PANTHER" id="PTHR47021">
    <property type="entry name" value="ADP-RIBOSYLATION FACTOR GTPASE-ACTIVATING PROTEIN AGD6-RELATED"/>
    <property type="match status" value="1"/>
</dbReference>
<dbReference type="InterPro" id="IPR044519">
    <property type="entry name" value="ARF_GAP_AGD6/7"/>
</dbReference>
<keyword evidence="3" id="KW-1185">Reference proteome</keyword>
<dbReference type="SUPFAM" id="SSF57863">
    <property type="entry name" value="ArfGap/RecO-like zinc finger"/>
    <property type="match status" value="1"/>
</dbReference>
<dbReference type="EMBL" id="JAMYWD010000012">
    <property type="protein sequence ID" value="KAJ4952158.1"/>
    <property type="molecule type" value="Genomic_DNA"/>
</dbReference>
<accession>A0A9Q0JVT7</accession>
<dbReference type="Proteomes" id="UP001141806">
    <property type="component" value="Unassembled WGS sequence"/>
</dbReference>
<sequence length="180" mass="20822">MRVKSRFELQHRFLVERGKDQAENPTRAGCLDCSGEHRGLTAHLSFVCSVTMDLWSKLQLKKKILAAQRKNKNLEIHHLRAAIKIWIVSKEETEKKQTSLLVFSLWVTLKQLDDKTTQQMNPHSNLKSSLFIVVNLSDPLLLESAPSSNHKLPFPNKTILKAEQLRPFEITMEIIERRSR</sequence>
<dbReference type="InterPro" id="IPR038508">
    <property type="entry name" value="ArfGAP_dom_sf"/>
</dbReference>
<evidence type="ECO:0000313" key="2">
    <source>
        <dbReference type="EMBL" id="KAJ4952158.1"/>
    </source>
</evidence>
<feature type="domain" description="Arf-GAP" evidence="1">
    <location>
        <begin position="30"/>
        <end position="79"/>
    </location>
</feature>
<name>A0A9Q0JVT7_9MAGN</name>
<protein>
    <recommendedName>
        <fullName evidence="1">Arf-GAP domain-containing protein</fullName>
    </recommendedName>
</protein>
<dbReference type="Pfam" id="PF01412">
    <property type="entry name" value="ArfGap"/>
    <property type="match status" value="1"/>
</dbReference>
<proteinExistence type="predicted"/>
<dbReference type="Gene3D" id="1.10.220.150">
    <property type="entry name" value="Arf GTPase activating protein"/>
    <property type="match status" value="1"/>
</dbReference>
<dbReference type="GO" id="GO:0016192">
    <property type="term" value="P:vesicle-mediated transport"/>
    <property type="evidence" value="ECO:0007669"/>
    <property type="project" value="InterPro"/>
</dbReference>
<organism evidence="2 3">
    <name type="scientific">Protea cynaroides</name>
    <dbReference type="NCBI Taxonomy" id="273540"/>
    <lineage>
        <taxon>Eukaryota</taxon>
        <taxon>Viridiplantae</taxon>
        <taxon>Streptophyta</taxon>
        <taxon>Embryophyta</taxon>
        <taxon>Tracheophyta</taxon>
        <taxon>Spermatophyta</taxon>
        <taxon>Magnoliopsida</taxon>
        <taxon>Proteales</taxon>
        <taxon>Proteaceae</taxon>
        <taxon>Protea</taxon>
    </lineage>
</organism>
<gene>
    <name evidence="2" type="ORF">NE237_028990</name>
</gene>
<evidence type="ECO:0000313" key="3">
    <source>
        <dbReference type="Proteomes" id="UP001141806"/>
    </source>
</evidence>
<dbReference type="AlphaFoldDB" id="A0A9Q0JVT7"/>
<dbReference type="GO" id="GO:0005096">
    <property type="term" value="F:GTPase activator activity"/>
    <property type="evidence" value="ECO:0007669"/>
    <property type="project" value="InterPro"/>
</dbReference>
<dbReference type="PANTHER" id="PTHR47021:SF4">
    <property type="entry name" value="ADP-RIBOSYLATION FACTOR GTPASE-ACTIVATING PROTEIN AGD6-RELATED"/>
    <property type="match status" value="1"/>
</dbReference>
<reference evidence="2" key="1">
    <citation type="journal article" date="2023" name="Plant J.">
        <title>The genome of the king protea, Protea cynaroides.</title>
        <authorList>
            <person name="Chang J."/>
            <person name="Duong T.A."/>
            <person name="Schoeman C."/>
            <person name="Ma X."/>
            <person name="Roodt D."/>
            <person name="Barker N."/>
            <person name="Li Z."/>
            <person name="Van de Peer Y."/>
            <person name="Mizrachi E."/>
        </authorList>
    </citation>
    <scope>NUCLEOTIDE SEQUENCE</scope>
    <source>
        <tissue evidence="2">Young leaves</tissue>
    </source>
</reference>
<comment type="caution">
    <text evidence="2">The sequence shown here is derived from an EMBL/GenBank/DDBJ whole genome shotgun (WGS) entry which is preliminary data.</text>
</comment>